<keyword evidence="2" id="KW-1185">Reference proteome</keyword>
<gene>
    <name evidence="1" type="ORF">TNIN_131381</name>
</gene>
<dbReference type="AlphaFoldDB" id="A0A8X7C1X0"/>
<reference evidence="1" key="1">
    <citation type="submission" date="2020-08" db="EMBL/GenBank/DDBJ databases">
        <title>Multicomponent nature underlies the extraordinary mechanical properties of spider dragline silk.</title>
        <authorList>
            <person name="Kono N."/>
            <person name="Nakamura H."/>
            <person name="Mori M."/>
            <person name="Yoshida Y."/>
            <person name="Ohtoshi R."/>
            <person name="Malay A.D."/>
            <person name="Moran D.A.P."/>
            <person name="Tomita M."/>
            <person name="Numata K."/>
            <person name="Arakawa K."/>
        </authorList>
    </citation>
    <scope>NUCLEOTIDE SEQUENCE</scope>
</reference>
<accession>A0A8X7C1X0</accession>
<protein>
    <submittedName>
        <fullName evidence="1">Uncharacterized protein</fullName>
    </submittedName>
</protein>
<organism evidence="1 2">
    <name type="scientific">Trichonephila inaurata madagascariensis</name>
    <dbReference type="NCBI Taxonomy" id="2747483"/>
    <lineage>
        <taxon>Eukaryota</taxon>
        <taxon>Metazoa</taxon>
        <taxon>Ecdysozoa</taxon>
        <taxon>Arthropoda</taxon>
        <taxon>Chelicerata</taxon>
        <taxon>Arachnida</taxon>
        <taxon>Araneae</taxon>
        <taxon>Araneomorphae</taxon>
        <taxon>Entelegynae</taxon>
        <taxon>Araneoidea</taxon>
        <taxon>Nephilidae</taxon>
        <taxon>Trichonephila</taxon>
        <taxon>Trichonephila inaurata</taxon>
    </lineage>
</organism>
<comment type="caution">
    <text evidence="1">The sequence shown here is derived from an EMBL/GenBank/DDBJ whole genome shotgun (WGS) entry which is preliminary data.</text>
</comment>
<dbReference type="EMBL" id="BMAV01008629">
    <property type="protein sequence ID" value="GFY52320.1"/>
    <property type="molecule type" value="Genomic_DNA"/>
</dbReference>
<evidence type="ECO:0000313" key="1">
    <source>
        <dbReference type="EMBL" id="GFY52320.1"/>
    </source>
</evidence>
<proteinExistence type="predicted"/>
<sequence>MSEVPNKNKAKICYVPEVLIYPYFEITRFAAQMCSKSSGKKQVPNHQKEIKFQCNRVSTKFSTKSHAHNAHRAEILNNIISEVPNKNKAKTMLQKLDLTTVTK</sequence>
<name>A0A8X7C1X0_9ARAC</name>
<evidence type="ECO:0000313" key="2">
    <source>
        <dbReference type="Proteomes" id="UP000886998"/>
    </source>
</evidence>
<dbReference type="Proteomes" id="UP000886998">
    <property type="component" value="Unassembled WGS sequence"/>
</dbReference>